<dbReference type="InterPro" id="IPR005508">
    <property type="entry name" value="At2g31720-like"/>
</dbReference>
<name>A0A6A6KWG7_HEVBR</name>
<dbReference type="PANTHER" id="PTHR31541">
    <property type="entry name" value="B3 DOMAIN PLANT PROTEIN-RELATED"/>
    <property type="match status" value="1"/>
</dbReference>
<dbReference type="Gene3D" id="2.40.330.10">
    <property type="entry name" value="DNA-binding pseudobarrel domain"/>
    <property type="match status" value="1"/>
</dbReference>
<organism evidence="6 7">
    <name type="scientific">Hevea brasiliensis</name>
    <name type="common">Para rubber tree</name>
    <name type="synonym">Siphonia brasiliensis</name>
    <dbReference type="NCBI Taxonomy" id="3981"/>
    <lineage>
        <taxon>Eukaryota</taxon>
        <taxon>Viridiplantae</taxon>
        <taxon>Streptophyta</taxon>
        <taxon>Embryophyta</taxon>
        <taxon>Tracheophyta</taxon>
        <taxon>Spermatophyta</taxon>
        <taxon>Magnoliopsida</taxon>
        <taxon>eudicotyledons</taxon>
        <taxon>Gunneridae</taxon>
        <taxon>Pentapetalae</taxon>
        <taxon>rosids</taxon>
        <taxon>fabids</taxon>
        <taxon>Malpighiales</taxon>
        <taxon>Euphorbiaceae</taxon>
        <taxon>Crotonoideae</taxon>
        <taxon>Micrandreae</taxon>
        <taxon>Hevea</taxon>
    </lineage>
</organism>
<comment type="subcellular location">
    <subcellularLocation>
        <location evidence="1">Nucleus</location>
    </subcellularLocation>
</comment>
<evidence type="ECO:0000256" key="2">
    <source>
        <dbReference type="ARBA" id="ARBA00023015"/>
    </source>
</evidence>
<dbReference type="GO" id="GO:0005634">
    <property type="term" value="C:nucleus"/>
    <property type="evidence" value="ECO:0007669"/>
    <property type="project" value="UniProtKB-SubCell"/>
</dbReference>
<evidence type="ECO:0008006" key="8">
    <source>
        <dbReference type="Google" id="ProtNLM"/>
    </source>
</evidence>
<keyword evidence="7" id="KW-1185">Reference proteome</keyword>
<dbReference type="GO" id="GO:0003677">
    <property type="term" value="F:DNA binding"/>
    <property type="evidence" value="ECO:0007669"/>
    <property type="project" value="UniProtKB-KW"/>
</dbReference>
<dbReference type="PANTHER" id="PTHR31541:SF25">
    <property type="entry name" value="GAMMA-GLIADIN B"/>
    <property type="match status" value="1"/>
</dbReference>
<dbReference type="EMBL" id="JAAGAX010000014">
    <property type="protein sequence ID" value="KAF2292383.1"/>
    <property type="molecule type" value="Genomic_DNA"/>
</dbReference>
<comment type="caution">
    <text evidence="6">The sequence shown here is derived from an EMBL/GenBank/DDBJ whole genome shotgun (WGS) entry which is preliminary data.</text>
</comment>
<dbReference type="Pfam" id="PF03754">
    <property type="entry name" value="At2g31720-like"/>
    <property type="match status" value="1"/>
</dbReference>
<protein>
    <recommendedName>
        <fullName evidence="8">TF-B3 domain-containing protein</fullName>
    </recommendedName>
</protein>
<sequence>MPRILDIDDNGCFDRMVAAIKLMEENILTAFVQQVRAKAKSKHYDRLAAPVPKKRKAHGEREDKKIIIKDSSFPTEDEESKLKEQKENIPITLMEPCGNESKMLLRQWKLESSSTYVLTSSWKRVLERNNKGSSRKFKQNDIVQLWSFRHNGELWLALLRLGMQVLLLAVVAVKGSMGMVQVQVIV</sequence>
<gene>
    <name evidence="6" type="ORF">GH714_021680</name>
</gene>
<evidence type="ECO:0000256" key="4">
    <source>
        <dbReference type="ARBA" id="ARBA00023163"/>
    </source>
</evidence>
<dbReference type="Proteomes" id="UP000467840">
    <property type="component" value="Chromosome 13"/>
</dbReference>
<accession>A0A6A6KWG7</accession>
<dbReference type="AlphaFoldDB" id="A0A6A6KWG7"/>
<keyword evidence="5" id="KW-0539">Nucleus</keyword>
<keyword evidence="4" id="KW-0804">Transcription</keyword>
<keyword evidence="3" id="KW-0238">DNA-binding</keyword>
<keyword evidence="2" id="KW-0805">Transcription regulation</keyword>
<reference evidence="6 7" key="1">
    <citation type="journal article" date="2020" name="Mol. Plant">
        <title>The Chromosome-Based Rubber Tree Genome Provides New Insights into Spurge Genome Evolution and Rubber Biosynthesis.</title>
        <authorList>
            <person name="Liu J."/>
            <person name="Shi C."/>
            <person name="Shi C.C."/>
            <person name="Li W."/>
            <person name="Zhang Q.J."/>
            <person name="Zhang Y."/>
            <person name="Li K."/>
            <person name="Lu H.F."/>
            <person name="Shi C."/>
            <person name="Zhu S.T."/>
            <person name="Xiao Z.Y."/>
            <person name="Nan H."/>
            <person name="Yue Y."/>
            <person name="Zhu X.G."/>
            <person name="Wu Y."/>
            <person name="Hong X.N."/>
            <person name="Fan G.Y."/>
            <person name="Tong Y."/>
            <person name="Zhang D."/>
            <person name="Mao C.L."/>
            <person name="Liu Y.L."/>
            <person name="Hao S.J."/>
            <person name="Liu W.Q."/>
            <person name="Lv M.Q."/>
            <person name="Zhang H.B."/>
            <person name="Liu Y."/>
            <person name="Hu-Tang G.R."/>
            <person name="Wang J.P."/>
            <person name="Wang J.H."/>
            <person name="Sun Y.H."/>
            <person name="Ni S.B."/>
            <person name="Chen W.B."/>
            <person name="Zhang X.C."/>
            <person name="Jiao Y.N."/>
            <person name="Eichler E.E."/>
            <person name="Li G.H."/>
            <person name="Liu X."/>
            <person name="Gao L.Z."/>
        </authorList>
    </citation>
    <scope>NUCLEOTIDE SEQUENCE [LARGE SCALE GENOMIC DNA]</scope>
    <source>
        <strain evidence="7">cv. GT1</strain>
        <tissue evidence="6">Leaf</tissue>
    </source>
</reference>
<evidence type="ECO:0000256" key="1">
    <source>
        <dbReference type="ARBA" id="ARBA00004123"/>
    </source>
</evidence>
<dbReference type="InterPro" id="IPR015300">
    <property type="entry name" value="DNA-bd_pseudobarrel_sf"/>
</dbReference>
<proteinExistence type="predicted"/>
<evidence type="ECO:0000313" key="6">
    <source>
        <dbReference type="EMBL" id="KAF2292383.1"/>
    </source>
</evidence>
<evidence type="ECO:0000256" key="5">
    <source>
        <dbReference type="ARBA" id="ARBA00023242"/>
    </source>
</evidence>
<evidence type="ECO:0000313" key="7">
    <source>
        <dbReference type="Proteomes" id="UP000467840"/>
    </source>
</evidence>
<evidence type="ECO:0000256" key="3">
    <source>
        <dbReference type="ARBA" id="ARBA00023125"/>
    </source>
</evidence>
<dbReference type="SUPFAM" id="SSF101936">
    <property type="entry name" value="DNA-binding pseudobarrel domain"/>
    <property type="match status" value="1"/>
</dbReference>